<dbReference type="CTD" id="78777104"/>
<protein>
    <submittedName>
        <fullName evidence="2">Uncharacterized protein</fullName>
    </submittedName>
</protein>
<reference evidence="2 3" key="1">
    <citation type="submission" date="2019-12" db="EMBL/GenBank/DDBJ databases">
        <title>Chromosome-level assembly of the Caenorhabditis remanei genome.</title>
        <authorList>
            <person name="Teterina A.A."/>
            <person name="Willis J.H."/>
            <person name="Phillips P.C."/>
        </authorList>
    </citation>
    <scope>NUCLEOTIDE SEQUENCE [LARGE SCALE GENOMIC DNA]</scope>
    <source>
        <strain evidence="2 3">PX506</strain>
        <tissue evidence="2">Whole organism</tissue>
    </source>
</reference>
<proteinExistence type="predicted"/>
<organism evidence="2 3">
    <name type="scientific">Caenorhabditis remanei</name>
    <name type="common">Caenorhabditis vulgaris</name>
    <dbReference type="NCBI Taxonomy" id="31234"/>
    <lineage>
        <taxon>Eukaryota</taxon>
        <taxon>Metazoa</taxon>
        <taxon>Ecdysozoa</taxon>
        <taxon>Nematoda</taxon>
        <taxon>Chromadorea</taxon>
        <taxon>Rhabditida</taxon>
        <taxon>Rhabditina</taxon>
        <taxon>Rhabditomorpha</taxon>
        <taxon>Rhabditoidea</taxon>
        <taxon>Rhabditidae</taxon>
        <taxon>Peloderinae</taxon>
        <taxon>Caenorhabditis</taxon>
    </lineage>
</organism>
<sequence>MDLNSRDSDCEMDSIPDGQGALLELEAMEMWEGIPKLEPIQSAEIVEVVDEEPWWVNFEIGSVEGQKREDESVPEMTQFSRSYSRLGEIELESMEQGLEQQDNSMGSMASEDDMDPDYIPDGQAEWMEMERKAGRFYD</sequence>
<evidence type="ECO:0000313" key="3">
    <source>
        <dbReference type="Proteomes" id="UP000483820"/>
    </source>
</evidence>
<dbReference type="Proteomes" id="UP000483820">
    <property type="component" value="Chromosome V"/>
</dbReference>
<name>A0A6A5GIU6_CAERE</name>
<feature type="compositionally biased region" description="Polar residues" evidence="1">
    <location>
        <begin position="98"/>
        <end position="107"/>
    </location>
</feature>
<feature type="region of interest" description="Disordered" evidence="1">
    <location>
        <begin position="95"/>
        <end position="121"/>
    </location>
</feature>
<gene>
    <name evidence="2" type="ORF">GCK72_021094</name>
</gene>
<dbReference type="EMBL" id="WUAV01000005">
    <property type="protein sequence ID" value="KAF1754531.1"/>
    <property type="molecule type" value="Genomic_DNA"/>
</dbReference>
<evidence type="ECO:0000256" key="1">
    <source>
        <dbReference type="SAM" id="MobiDB-lite"/>
    </source>
</evidence>
<evidence type="ECO:0000313" key="2">
    <source>
        <dbReference type="EMBL" id="KAF1754531.1"/>
    </source>
</evidence>
<dbReference type="GeneID" id="78777104"/>
<dbReference type="KEGG" id="crq:GCK72_021094"/>
<dbReference type="RefSeq" id="XP_053582924.1">
    <property type="nucleotide sequence ID" value="XM_053734011.1"/>
</dbReference>
<comment type="caution">
    <text evidence="2">The sequence shown here is derived from an EMBL/GenBank/DDBJ whole genome shotgun (WGS) entry which is preliminary data.</text>
</comment>
<accession>A0A6A5GIU6</accession>
<dbReference type="AlphaFoldDB" id="A0A6A5GIU6"/>